<proteinExistence type="predicted"/>
<organism evidence="1 2">
    <name type="scientific">Gigaspora margarita</name>
    <dbReference type="NCBI Taxonomy" id="4874"/>
    <lineage>
        <taxon>Eukaryota</taxon>
        <taxon>Fungi</taxon>
        <taxon>Fungi incertae sedis</taxon>
        <taxon>Mucoromycota</taxon>
        <taxon>Glomeromycotina</taxon>
        <taxon>Glomeromycetes</taxon>
        <taxon>Diversisporales</taxon>
        <taxon>Gigasporaceae</taxon>
        <taxon>Gigaspora</taxon>
    </lineage>
</organism>
<reference evidence="1 2" key="1">
    <citation type="submission" date="2021-06" db="EMBL/GenBank/DDBJ databases">
        <authorList>
            <person name="Kallberg Y."/>
            <person name="Tangrot J."/>
            <person name="Rosling A."/>
        </authorList>
    </citation>
    <scope>NUCLEOTIDE SEQUENCE [LARGE SCALE GENOMIC DNA]</scope>
    <source>
        <strain evidence="1 2">120-4 pot B 10/14</strain>
    </source>
</reference>
<protein>
    <submittedName>
        <fullName evidence="1">34997_t:CDS:1</fullName>
    </submittedName>
</protein>
<accession>A0ABN7WFJ9</accession>
<name>A0ABN7WFJ9_GIGMA</name>
<evidence type="ECO:0000313" key="2">
    <source>
        <dbReference type="Proteomes" id="UP000789901"/>
    </source>
</evidence>
<keyword evidence="2" id="KW-1185">Reference proteome</keyword>
<evidence type="ECO:0000313" key="1">
    <source>
        <dbReference type="EMBL" id="CAG8828204.1"/>
    </source>
</evidence>
<comment type="caution">
    <text evidence="1">The sequence shown here is derived from an EMBL/GenBank/DDBJ whole genome shotgun (WGS) entry which is preliminary data.</text>
</comment>
<dbReference type="EMBL" id="CAJVQB010040265">
    <property type="protein sequence ID" value="CAG8828204.1"/>
    <property type="molecule type" value="Genomic_DNA"/>
</dbReference>
<sequence>MVVKISFQEQQKLSGLKELDIQSCQEEHVLCPSLCLKVARNIFDCWLYMELPRVKPIEVVKPNRSYDKASCYLCSKELEGASKKGVVKNRNNPSF</sequence>
<gene>
    <name evidence="1" type="ORF">GMARGA_LOCUS29630</name>
</gene>
<dbReference type="Proteomes" id="UP000789901">
    <property type="component" value="Unassembled WGS sequence"/>
</dbReference>